<dbReference type="PANTHER" id="PTHR47406:SF2">
    <property type="entry name" value="ALPHA GLUCURONIDASE N-TERMINAL DOMAIN-CONTAINING PROTEIN"/>
    <property type="match status" value="1"/>
</dbReference>
<dbReference type="EMBL" id="JBHUPE010000007">
    <property type="protein sequence ID" value="MFD2905730.1"/>
    <property type="molecule type" value="Genomic_DNA"/>
</dbReference>
<dbReference type="RefSeq" id="WP_380922512.1">
    <property type="nucleotide sequence ID" value="NZ_JBHUPE010000007.1"/>
</dbReference>
<accession>A0ABW5YYU1</accession>
<dbReference type="PANTHER" id="PTHR47406">
    <property type="entry name" value="COAGULATION FACTOR 5/8 TYPE, C-TERMINAL"/>
    <property type="match status" value="1"/>
</dbReference>
<keyword evidence="2" id="KW-1185">Reference proteome</keyword>
<protein>
    <submittedName>
        <fullName evidence="1">DUF4838 domain-containing protein</fullName>
    </submittedName>
</protein>
<dbReference type="InterPro" id="IPR032287">
    <property type="entry name" value="DUF4838"/>
</dbReference>
<sequence>MSNCQDKSSGFNFSKDQFLIASNGDKESAEAADYFYRHLVKRREKQNTVTFQRSDTQNNASTGNMIYFEVVPDLKYDYEIVNEKGKLSFFAKERATLRWLSYLLIDKLGHDHHLDVMDLPPNYMDFKSRKANFHMKYREPHLLPNLDDDYSGILLSHSIDRDWGLWGHNLKDVFSEGIPEKSLAEVRGKRMQEQFCFSSEETFQAISDFVIDAYGHGEKESKWFMISPNDNDLVCTCSLCRGHGNTDKNTTESVVFMLNKLALKFPGHYFFTTAYRTSIQAPRGKVKDNAGIFLSTINLPKNPKLDTGVSEIQDFSDHVKKWASKTNHIYLWDYISNFDDYITPFPVLERVKSQMEYFSKLGVEGVFLNGSGYDYSPFDDVKTYVLSAIMIDETLSVTALVKNYYQKFYPITGKLLASYLLDMEAAVLKKNIATDVYGPFRSASYFDSDKFISLYQNLLKCVPKLSGDEQFKIDKLLTALSYTQLQIAYHQKNRKNGFFEDEEIYRKRLSKYMDFEHLIKYKEEDGNLATYLVAWDDLMKTDFKLTAFVNPSVKGLASDKIYHDAPLLIDNLSGFTSDFNQGWFLTGEDIVIAGSANLTKEVSERISIRFLIDKKHRMAVPDQVEIFADAKKILVCRGPDFNIGAQVALLDKKFVIPKNTDLQFRIYRNKEIKKSVIACDEIQLY</sequence>
<organism evidence="1 2">
    <name type="scientific">Sphingobacterium anhuiense</name>
    <dbReference type="NCBI Taxonomy" id="493780"/>
    <lineage>
        <taxon>Bacteria</taxon>
        <taxon>Pseudomonadati</taxon>
        <taxon>Bacteroidota</taxon>
        <taxon>Sphingobacteriia</taxon>
        <taxon>Sphingobacteriales</taxon>
        <taxon>Sphingobacteriaceae</taxon>
        <taxon>Sphingobacterium</taxon>
    </lineage>
</organism>
<name>A0ABW5YYU1_9SPHI</name>
<proteinExistence type="predicted"/>
<evidence type="ECO:0000313" key="2">
    <source>
        <dbReference type="Proteomes" id="UP001597509"/>
    </source>
</evidence>
<comment type="caution">
    <text evidence="1">The sequence shown here is derived from an EMBL/GenBank/DDBJ whole genome shotgun (WGS) entry which is preliminary data.</text>
</comment>
<gene>
    <name evidence="1" type="ORF">ACFS6I_17510</name>
</gene>
<dbReference type="Pfam" id="PF16126">
    <property type="entry name" value="DUF4838"/>
    <property type="match status" value="1"/>
</dbReference>
<dbReference type="Proteomes" id="UP001597509">
    <property type="component" value="Unassembled WGS sequence"/>
</dbReference>
<reference evidence="2" key="1">
    <citation type="journal article" date="2019" name="Int. J. Syst. Evol. Microbiol.">
        <title>The Global Catalogue of Microorganisms (GCM) 10K type strain sequencing project: providing services to taxonomists for standard genome sequencing and annotation.</title>
        <authorList>
            <consortium name="The Broad Institute Genomics Platform"/>
            <consortium name="The Broad Institute Genome Sequencing Center for Infectious Disease"/>
            <person name="Wu L."/>
            <person name="Ma J."/>
        </authorList>
    </citation>
    <scope>NUCLEOTIDE SEQUENCE [LARGE SCALE GENOMIC DNA]</scope>
    <source>
        <strain evidence="2">KCTC 22209</strain>
    </source>
</reference>
<evidence type="ECO:0000313" key="1">
    <source>
        <dbReference type="EMBL" id="MFD2905730.1"/>
    </source>
</evidence>